<reference evidence="1" key="1">
    <citation type="submission" date="2015-04" db="EMBL/GenBank/DDBJ databases">
        <title>The genome sequence of the plant pathogenic Rhizarian Plasmodiophora brassicae reveals insights in its biotrophic life cycle and the origin of chitin synthesis.</title>
        <authorList>
            <person name="Schwelm A."/>
            <person name="Fogelqvist J."/>
            <person name="Knaust A."/>
            <person name="Julke S."/>
            <person name="Lilja T."/>
            <person name="Dhandapani V."/>
            <person name="Bonilla-Rosso G."/>
            <person name="Karlsson M."/>
            <person name="Shevchenko A."/>
            <person name="Choi S.R."/>
            <person name="Kim H.G."/>
            <person name="Park J.Y."/>
            <person name="Lim Y.P."/>
            <person name="Ludwig-Muller J."/>
            <person name="Dixelius C."/>
        </authorList>
    </citation>
    <scope>NUCLEOTIDE SEQUENCE</scope>
    <source>
        <tissue evidence="1">Potato root galls</tissue>
    </source>
</reference>
<organism evidence="1">
    <name type="scientific">Spongospora subterranea</name>
    <dbReference type="NCBI Taxonomy" id="70186"/>
    <lineage>
        <taxon>Eukaryota</taxon>
        <taxon>Sar</taxon>
        <taxon>Rhizaria</taxon>
        <taxon>Endomyxa</taxon>
        <taxon>Phytomyxea</taxon>
        <taxon>Plasmodiophorida</taxon>
        <taxon>Plasmodiophoridae</taxon>
        <taxon>Spongospora</taxon>
    </lineage>
</organism>
<dbReference type="EMBL" id="HACM01004986">
    <property type="protein sequence ID" value="CRZ05428.1"/>
    <property type="molecule type" value="Transcribed_RNA"/>
</dbReference>
<name>A0A0H5QTU6_9EUKA</name>
<evidence type="ECO:0000313" key="1">
    <source>
        <dbReference type="EMBL" id="CRZ05428.1"/>
    </source>
</evidence>
<accession>A0A0H5QTU6</accession>
<sequence>MNYVLDDHDNELQVQHDVLKLLIFLLPFLRCWLLVYDNLAQDGTIHQYTDHRSQGNTHGSFFLEAGKDSNHGTGEVHKEGQKAQFTSTFALKVLPYLRNPCTKKDCMLGSI</sequence>
<proteinExistence type="predicted"/>
<dbReference type="AlphaFoldDB" id="A0A0H5QTU6"/>
<protein>
    <submittedName>
        <fullName evidence="1">Uncharacterized protein</fullName>
    </submittedName>
</protein>